<dbReference type="EnsemblPlants" id="PGSC0003DMT400067054">
    <property type="protein sequence ID" value="PGSC0003DMT400067054"/>
    <property type="gene ID" value="PGSC0003DMG400026065"/>
</dbReference>
<dbReference type="Gene3D" id="3.40.50.10140">
    <property type="entry name" value="Toll/interleukin-1 receptor homology (TIR) domain"/>
    <property type="match status" value="1"/>
</dbReference>
<reference evidence="2" key="1">
    <citation type="journal article" date="2011" name="Nature">
        <title>Genome sequence and analysis of the tuber crop potato.</title>
        <authorList>
            <consortium name="The Potato Genome Sequencing Consortium"/>
        </authorList>
    </citation>
    <scope>NUCLEOTIDE SEQUENCE [LARGE SCALE GENOMIC DNA]</scope>
    <source>
        <strain evidence="2">cv. DM1-3 516 R44</strain>
    </source>
</reference>
<dbReference type="Gramene" id="PGSC0003DMT400067054">
    <property type="protein sequence ID" value="PGSC0003DMT400067054"/>
    <property type="gene ID" value="PGSC0003DMG400026065"/>
</dbReference>
<evidence type="ECO:0000313" key="1">
    <source>
        <dbReference type="EnsemblPlants" id="PGSC0003DMT400067054"/>
    </source>
</evidence>
<dbReference type="InterPro" id="IPR035897">
    <property type="entry name" value="Toll_tir_struct_dom_sf"/>
</dbReference>
<accession>M1CGL8</accession>
<dbReference type="PaxDb" id="4113-PGSC0003DMT400067054"/>
<dbReference type="AlphaFoldDB" id="M1CGL8"/>
<sequence length="82" mass="9325">MECVDNKGQEFFFVFYKVKPSDGLSPLETFEADIKGFDLEKVQRWKDALRTADDMAGSRDYFAGAGFSHWAGLMLSKIRPLP</sequence>
<dbReference type="Proteomes" id="UP000011115">
    <property type="component" value="Unassembled WGS sequence"/>
</dbReference>
<dbReference type="InParanoid" id="M1CGL8"/>
<organism evidence="1 2">
    <name type="scientific">Solanum tuberosum</name>
    <name type="common">Potato</name>
    <dbReference type="NCBI Taxonomy" id="4113"/>
    <lineage>
        <taxon>Eukaryota</taxon>
        <taxon>Viridiplantae</taxon>
        <taxon>Streptophyta</taxon>
        <taxon>Embryophyta</taxon>
        <taxon>Tracheophyta</taxon>
        <taxon>Spermatophyta</taxon>
        <taxon>Magnoliopsida</taxon>
        <taxon>eudicotyledons</taxon>
        <taxon>Gunneridae</taxon>
        <taxon>Pentapetalae</taxon>
        <taxon>asterids</taxon>
        <taxon>lamiids</taxon>
        <taxon>Solanales</taxon>
        <taxon>Solanaceae</taxon>
        <taxon>Solanoideae</taxon>
        <taxon>Solaneae</taxon>
        <taxon>Solanum</taxon>
    </lineage>
</organism>
<reference evidence="1" key="2">
    <citation type="submission" date="2015-06" db="UniProtKB">
        <authorList>
            <consortium name="EnsemblPlants"/>
        </authorList>
    </citation>
    <scope>IDENTIFICATION</scope>
    <source>
        <strain evidence="1">DM1-3 516 R44</strain>
    </source>
</reference>
<dbReference type="HOGENOM" id="CLU_2562878_0_0_1"/>
<name>M1CGL8_SOLTU</name>
<evidence type="ECO:0000313" key="2">
    <source>
        <dbReference type="Proteomes" id="UP000011115"/>
    </source>
</evidence>
<proteinExistence type="predicted"/>
<protein>
    <submittedName>
        <fullName evidence="1">Uncharacterized protein</fullName>
    </submittedName>
</protein>
<keyword evidence="2" id="KW-1185">Reference proteome</keyword>